<feature type="compositionally biased region" description="Polar residues" evidence="1">
    <location>
        <begin position="72"/>
        <end position="83"/>
    </location>
</feature>
<proteinExistence type="predicted"/>
<dbReference type="EMBL" id="JAOYFB010000001">
    <property type="protein sequence ID" value="KAK4005590.1"/>
    <property type="molecule type" value="Genomic_DNA"/>
</dbReference>
<sequence length="91" mass="10414">MAVNVGKEEKRVPSKRLEAGSRTRMRKAGHYQGHKEAGMRIKEKEGVRPAAKKSNNINQLLANFRQVRMHNFNSPASPRQENTAECYHIIE</sequence>
<feature type="region of interest" description="Disordered" evidence="1">
    <location>
        <begin position="72"/>
        <end position="91"/>
    </location>
</feature>
<accession>A0ABQ9YZE9</accession>
<feature type="region of interest" description="Disordered" evidence="1">
    <location>
        <begin position="1"/>
        <end position="38"/>
    </location>
</feature>
<evidence type="ECO:0000313" key="3">
    <source>
        <dbReference type="Proteomes" id="UP001234178"/>
    </source>
</evidence>
<keyword evidence="3" id="KW-1185">Reference proteome</keyword>
<comment type="caution">
    <text evidence="2">The sequence shown here is derived from an EMBL/GenBank/DDBJ whole genome shotgun (WGS) entry which is preliminary data.</text>
</comment>
<feature type="compositionally biased region" description="Basic and acidic residues" evidence="1">
    <location>
        <begin position="1"/>
        <end position="21"/>
    </location>
</feature>
<reference evidence="2 3" key="1">
    <citation type="journal article" date="2023" name="Nucleic Acids Res.">
        <title>The hologenome of Daphnia magna reveals possible DNA methylation and microbiome-mediated evolution of the host genome.</title>
        <authorList>
            <person name="Chaturvedi A."/>
            <person name="Li X."/>
            <person name="Dhandapani V."/>
            <person name="Marshall H."/>
            <person name="Kissane S."/>
            <person name="Cuenca-Cambronero M."/>
            <person name="Asole G."/>
            <person name="Calvet F."/>
            <person name="Ruiz-Romero M."/>
            <person name="Marangio P."/>
            <person name="Guigo R."/>
            <person name="Rago D."/>
            <person name="Mirbahai L."/>
            <person name="Eastwood N."/>
            <person name="Colbourne J.K."/>
            <person name="Zhou J."/>
            <person name="Mallon E."/>
            <person name="Orsini L."/>
        </authorList>
    </citation>
    <scope>NUCLEOTIDE SEQUENCE [LARGE SCALE GENOMIC DNA]</scope>
    <source>
        <strain evidence="2">LRV0_1</strain>
    </source>
</reference>
<gene>
    <name evidence="2" type="ORF">OUZ56_007290</name>
</gene>
<evidence type="ECO:0000256" key="1">
    <source>
        <dbReference type="SAM" id="MobiDB-lite"/>
    </source>
</evidence>
<name>A0ABQ9YZE9_9CRUS</name>
<dbReference type="Proteomes" id="UP001234178">
    <property type="component" value="Unassembled WGS sequence"/>
</dbReference>
<organism evidence="2 3">
    <name type="scientific">Daphnia magna</name>
    <dbReference type="NCBI Taxonomy" id="35525"/>
    <lineage>
        <taxon>Eukaryota</taxon>
        <taxon>Metazoa</taxon>
        <taxon>Ecdysozoa</taxon>
        <taxon>Arthropoda</taxon>
        <taxon>Crustacea</taxon>
        <taxon>Branchiopoda</taxon>
        <taxon>Diplostraca</taxon>
        <taxon>Cladocera</taxon>
        <taxon>Anomopoda</taxon>
        <taxon>Daphniidae</taxon>
        <taxon>Daphnia</taxon>
    </lineage>
</organism>
<evidence type="ECO:0000313" key="2">
    <source>
        <dbReference type="EMBL" id="KAK4005590.1"/>
    </source>
</evidence>
<protein>
    <submittedName>
        <fullName evidence="2">Uncharacterized protein</fullName>
    </submittedName>
</protein>